<dbReference type="GO" id="GO:0042744">
    <property type="term" value="P:hydrogen peroxide catabolic process"/>
    <property type="evidence" value="ECO:0007669"/>
    <property type="project" value="UniProtKB-KW"/>
</dbReference>
<dbReference type="GO" id="GO:0005737">
    <property type="term" value="C:cytoplasm"/>
    <property type="evidence" value="ECO:0007669"/>
    <property type="project" value="TreeGrafter"/>
</dbReference>
<evidence type="ECO:0000256" key="10">
    <source>
        <dbReference type="PIRSR" id="PIRSR038928-1"/>
    </source>
</evidence>
<dbReference type="PANTHER" id="PTHR11465:SF23">
    <property type="entry name" value="CATALASE-2"/>
    <property type="match status" value="1"/>
</dbReference>
<protein>
    <recommendedName>
        <fullName evidence="3">catalase</fullName>
        <ecNumber evidence="3">1.11.1.6</ecNumber>
    </recommendedName>
</protein>
<dbReference type="InterPro" id="IPR020835">
    <property type="entry name" value="Catalase_sf"/>
</dbReference>
<name>A0A1M4YQL3_9BACL</name>
<feature type="active site" evidence="10">
    <location>
        <position position="64"/>
    </location>
</feature>
<keyword evidence="9" id="KW-0376">Hydrogen peroxide</keyword>
<dbReference type="EC" id="1.11.1.6" evidence="3"/>
<dbReference type="PIRSF" id="PIRSF038928">
    <property type="entry name" value="Catalase_clade1-3"/>
    <property type="match status" value="1"/>
</dbReference>
<dbReference type="EMBL" id="FQVL01000007">
    <property type="protein sequence ID" value="SHF08094.1"/>
    <property type="molecule type" value="Genomic_DNA"/>
</dbReference>
<dbReference type="GO" id="GO:0020037">
    <property type="term" value="F:heme binding"/>
    <property type="evidence" value="ECO:0007669"/>
    <property type="project" value="InterPro"/>
</dbReference>
<evidence type="ECO:0000256" key="11">
    <source>
        <dbReference type="PIRSR" id="PIRSR038928-2"/>
    </source>
</evidence>
<keyword evidence="8 11" id="KW-0408">Iron</keyword>
<evidence type="ECO:0000259" key="13">
    <source>
        <dbReference type="SMART" id="SM01060"/>
    </source>
</evidence>
<dbReference type="InterPro" id="IPR024708">
    <property type="entry name" value="Catalase_AS"/>
</dbReference>
<feature type="compositionally biased region" description="Basic and acidic residues" evidence="12">
    <location>
        <begin position="1"/>
        <end position="22"/>
    </location>
</feature>
<dbReference type="InterPro" id="IPR010582">
    <property type="entry name" value="Catalase_immune_responsive"/>
</dbReference>
<dbReference type="PROSITE" id="PS51402">
    <property type="entry name" value="CATALASE_3"/>
    <property type="match status" value="1"/>
</dbReference>
<dbReference type="Pfam" id="PF06628">
    <property type="entry name" value="Catalase-rel"/>
    <property type="match status" value="1"/>
</dbReference>
<evidence type="ECO:0000256" key="3">
    <source>
        <dbReference type="ARBA" id="ARBA00012314"/>
    </source>
</evidence>
<evidence type="ECO:0000313" key="15">
    <source>
        <dbReference type="Proteomes" id="UP000184476"/>
    </source>
</evidence>
<dbReference type="Proteomes" id="UP000184476">
    <property type="component" value="Unassembled WGS sequence"/>
</dbReference>
<evidence type="ECO:0000256" key="12">
    <source>
        <dbReference type="SAM" id="MobiDB-lite"/>
    </source>
</evidence>
<dbReference type="Pfam" id="PF00199">
    <property type="entry name" value="Catalase"/>
    <property type="match status" value="1"/>
</dbReference>
<feature type="region of interest" description="Disordered" evidence="12">
    <location>
        <begin position="1"/>
        <end position="34"/>
    </location>
</feature>
<organism evidence="14 15">
    <name type="scientific">Seinonella peptonophila</name>
    <dbReference type="NCBI Taxonomy" id="112248"/>
    <lineage>
        <taxon>Bacteria</taxon>
        <taxon>Bacillati</taxon>
        <taxon>Bacillota</taxon>
        <taxon>Bacilli</taxon>
        <taxon>Bacillales</taxon>
        <taxon>Thermoactinomycetaceae</taxon>
        <taxon>Seinonella</taxon>
    </lineage>
</organism>
<gene>
    <name evidence="14" type="ORF">SAMN05444392_10791</name>
</gene>
<keyword evidence="4" id="KW-0575">Peroxidase</keyword>
<dbReference type="Gene3D" id="2.40.180.10">
    <property type="entry name" value="Catalase core domain"/>
    <property type="match status" value="1"/>
</dbReference>
<evidence type="ECO:0000256" key="6">
    <source>
        <dbReference type="ARBA" id="ARBA00022723"/>
    </source>
</evidence>
<dbReference type="PANTHER" id="PTHR11465">
    <property type="entry name" value="CATALASE"/>
    <property type="match status" value="1"/>
</dbReference>
<evidence type="ECO:0000256" key="2">
    <source>
        <dbReference type="ARBA" id="ARBA00005329"/>
    </source>
</evidence>
<evidence type="ECO:0000313" key="14">
    <source>
        <dbReference type="EMBL" id="SHF08094.1"/>
    </source>
</evidence>
<comment type="cofactor">
    <cofactor evidence="1 11">
        <name>heme</name>
        <dbReference type="ChEBI" id="CHEBI:30413"/>
    </cofactor>
</comment>
<sequence length="462" mass="53050">MKKYSAKDKGLKDVSHPEKWEQDAPASLHSQTVGKRGPVLEQDNILHETLETFIHEKILERPVHVKGYGAFGYFYTINPMTEFTKLCFLQHPGEQVPVAVRFSLAVSTKGTPDTSRNVRGFATKFYTDEGIFDLICNHLPVFLVRDAIRFPESIKAFLPSPKNNLIDPERFWSFVARAPESTHFVVRLYSDAGTAKSLRHIPGHGVNTYVWRNAQNEVTYVKYHWIPCAGIQYIDYKEAAYWSGKDPDIAGKDLYQTIQRGNPIEYQLYVQLMNPVDEAQLPYDPLDDTKVWDEQQYPFMLVGQMVLNSNPENYMEQVEKIAFSPSNLLEGAELSADKMLQGRANIYWDSQRRRLGSDFRKIPINQQKNWTPADLVTSGYGNRVKGRLTRSDIPKQDNFTQAGQYFDSLDMLGQKHLIQNLARDLAGISHEIRTIVLEYLYHSSQELGERVAYQIGMKERGR</sequence>
<keyword evidence="5 11" id="KW-0349">Heme</keyword>
<feature type="binding site" description="axial binding residue" evidence="11">
    <location>
        <position position="347"/>
    </location>
    <ligand>
        <name>heme</name>
        <dbReference type="ChEBI" id="CHEBI:30413"/>
    </ligand>
    <ligandPart>
        <name>Fe</name>
        <dbReference type="ChEBI" id="CHEBI:18248"/>
    </ligandPart>
</feature>
<reference evidence="14 15" key="1">
    <citation type="submission" date="2016-11" db="EMBL/GenBank/DDBJ databases">
        <authorList>
            <person name="Jaros S."/>
            <person name="Januszkiewicz K."/>
            <person name="Wedrychowicz H."/>
        </authorList>
    </citation>
    <scope>NUCLEOTIDE SEQUENCE [LARGE SCALE GENOMIC DNA]</scope>
    <source>
        <strain evidence="14 15">DSM 44666</strain>
    </source>
</reference>
<comment type="similarity">
    <text evidence="2">Belongs to the catalase family.</text>
</comment>
<dbReference type="InterPro" id="IPR011614">
    <property type="entry name" value="Catalase_core"/>
</dbReference>
<dbReference type="InterPro" id="IPR024711">
    <property type="entry name" value="Catalase_clade1/3"/>
</dbReference>
<dbReference type="AlphaFoldDB" id="A0A1M4YQL3"/>
<dbReference type="GO" id="GO:0042542">
    <property type="term" value="P:response to hydrogen peroxide"/>
    <property type="evidence" value="ECO:0007669"/>
    <property type="project" value="TreeGrafter"/>
</dbReference>
<keyword evidence="6 11" id="KW-0479">Metal-binding</keyword>
<evidence type="ECO:0000256" key="5">
    <source>
        <dbReference type="ARBA" id="ARBA00022617"/>
    </source>
</evidence>
<dbReference type="STRING" id="112248.SAMN05444392_10791"/>
<evidence type="ECO:0000256" key="1">
    <source>
        <dbReference type="ARBA" id="ARBA00001971"/>
    </source>
</evidence>
<dbReference type="InterPro" id="IPR018028">
    <property type="entry name" value="Catalase"/>
</dbReference>
<dbReference type="GO" id="GO:0046872">
    <property type="term" value="F:metal ion binding"/>
    <property type="evidence" value="ECO:0007669"/>
    <property type="project" value="UniProtKB-KW"/>
</dbReference>
<evidence type="ECO:0000256" key="7">
    <source>
        <dbReference type="ARBA" id="ARBA00023002"/>
    </source>
</evidence>
<dbReference type="PROSITE" id="PS00438">
    <property type="entry name" value="CATALASE_2"/>
    <property type="match status" value="1"/>
</dbReference>
<dbReference type="GO" id="GO:0004096">
    <property type="term" value="F:catalase activity"/>
    <property type="evidence" value="ECO:0007669"/>
    <property type="project" value="UniProtKB-EC"/>
</dbReference>
<dbReference type="SUPFAM" id="SSF56634">
    <property type="entry name" value="Heme-dependent catalase-like"/>
    <property type="match status" value="1"/>
</dbReference>
<proteinExistence type="inferred from homology"/>
<evidence type="ECO:0000256" key="4">
    <source>
        <dbReference type="ARBA" id="ARBA00022559"/>
    </source>
</evidence>
<accession>A0A1M4YQL3</accession>
<evidence type="ECO:0000256" key="8">
    <source>
        <dbReference type="ARBA" id="ARBA00023004"/>
    </source>
</evidence>
<dbReference type="PRINTS" id="PR00067">
    <property type="entry name" value="CATALASE"/>
</dbReference>
<keyword evidence="15" id="KW-1185">Reference proteome</keyword>
<evidence type="ECO:0000256" key="9">
    <source>
        <dbReference type="ARBA" id="ARBA00023324"/>
    </source>
</evidence>
<keyword evidence="7" id="KW-0560">Oxidoreductase</keyword>
<dbReference type="SMART" id="SM01060">
    <property type="entry name" value="Catalase"/>
    <property type="match status" value="1"/>
</dbReference>
<feature type="active site" evidence="10">
    <location>
        <position position="137"/>
    </location>
</feature>
<feature type="domain" description="Catalase core" evidence="13">
    <location>
        <begin position="19"/>
        <end position="404"/>
    </location>
</feature>